<evidence type="ECO:0008006" key="4">
    <source>
        <dbReference type="Google" id="ProtNLM"/>
    </source>
</evidence>
<proteinExistence type="predicted"/>
<feature type="chain" id="PRO_5003684035" description="Protein SirB1 N-terminal domain-containing protein" evidence="1">
    <location>
        <begin position="20"/>
        <end position="253"/>
    </location>
</feature>
<dbReference type="KEGG" id="bbd:Belba_0795"/>
<gene>
    <name evidence="2" type="ordered locus">Belba_0795</name>
</gene>
<protein>
    <recommendedName>
        <fullName evidence="4">Protein SirB1 N-terminal domain-containing protein</fullName>
    </recommendedName>
</protein>
<sequence length="253" mass="29464">MKRFIFIISAIFISFQGMAMPINDDKEVDFSLENFISHWETQNSNFEKMNSKLKADFSKYGKSQKFLKLLFYRSQKYLLGKYTQFSGIEELMHEGKFDCVSGSLLLSVFLDTYGFDFEIIETSFHVFVRVNLDGKSLILESTDNFDGFIYKPAEVEAYLAEFEEVIPSKDAYYLEPTHQLVSEILNPIVFKIIDVRELKGLEYFNKAIFHNNKGEIDLAYNYINQAESYYSSKRIKTMKNLIQSQLVLAQSGR</sequence>
<dbReference type="AlphaFoldDB" id="I3Z2H5"/>
<dbReference type="HOGENOM" id="CLU_1105322_0_0_10"/>
<dbReference type="Proteomes" id="UP000006050">
    <property type="component" value="Chromosome"/>
</dbReference>
<dbReference type="RefSeq" id="WP_014771451.1">
    <property type="nucleotide sequence ID" value="NC_018010.1"/>
</dbReference>
<keyword evidence="3" id="KW-1185">Reference proteome</keyword>
<dbReference type="OrthoDB" id="1418365at2"/>
<feature type="signal peptide" evidence="1">
    <location>
        <begin position="1"/>
        <end position="19"/>
    </location>
</feature>
<dbReference type="PATRIC" id="fig|866536.3.peg.819"/>
<name>I3Z2H5_BELBD</name>
<evidence type="ECO:0000313" key="3">
    <source>
        <dbReference type="Proteomes" id="UP000006050"/>
    </source>
</evidence>
<reference evidence="3" key="1">
    <citation type="submission" date="2012-06" db="EMBL/GenBank/DDBJ databases">
        <title>The complete genome of Belliella baltica DSM 15883.</title>
        <authorList>
            <person name="Lucas S."/>
            <person name="Copeland A."/>
            <person name="Lapidus A."/>
            <person name="Goodwin L."/>
            <person name="Pitluck S."/>
            <person name="Peters L."/>
            <person name="Mikhailova N."/>
            <person name="Davenport K."/>
            <person name="Kyrpides N."/>
            <person name="Mavromatis K."/>
            <person name="Pagani I."/>
            <person name="Ivanova N."/>
            <person name="Ovchinnikova G."/>
            <person name="Zeytun A."/>
            <person name="Detter J.C."/>
            <person name="Han C."/>
            <person name="Land M."/>
            <person name="Hauser L."/>
            <person name="Markowitz V."/>
            <person name="Cheng J.-F."/>
            <person name="Hugenholtz P."/>
            <person name="Woyke T."/>
            <person name="Wu D."/>
            <person name="Tindall B."/>
            <person name="Pomrenke H."/>
            <person name="Brambilla E."/>
            <person name="Klenk H.-P."/>
            <person name="Eisen J.A."/>
        </authorList>
    </citation>
    <scope>NUCLEOTIDE SEQUENCE [LARGE SCALE GENOMIC DNA]</scope>
    <source>
        <strain evidence="3">DSM 15883 / CIP 108006 / LMG 21964 / BA134</strain>
    </source>
</reference>
<dbReference type="STRING" id="866536.Belba_0795"/>
<evidence type="ECO:0000256" key="1">
    <source>
        <dbReference type="SAM" id="SignalP"/>
    </source>
</evidence>
<evidence type="ECO:0000313" key="2">
    <source>
        <dbReference type="EMBL" id="AFL83443.1"/>
    </source>
</evidence>
<dbReference type="EMBL" id="CP003281">
    <property type="protein sequence ID" value="AFL83443.1"/>
    <property type="molecule type" value="Genomic_DNA"/>
</dbReference>
<keyword evidence="1" id="KW-0732">Signal</keyword>
<organism evidence="2 3">
    <name type="scientific">Belliella baltica (strain DSM 15883 / CIP 108006 / LMG 21964 / BA134)</name>
    <dbReference type="NCBI Taxonomy" id="866536"/>
    <lineage>
        <taxon>Bacteria</taxon>
        <taxon>Pseudomonadati</taxon>
        <taxon>Bacteroidota</taxon>
        <taxon>Cytophagia</taxon>
        <taxon>Cytophagales</taxon>
        <taxon>Cyclobacteriaceae</taxon>
        <taxon>Belliella</taxon>
    </lineage>
</organism>
<dbReference type="eggNOG" id="ENOG5033M02">
    <property type="taxonomic scope" value="Bacteria"/>
</dbReference>
<accession>I3Z2H5</accession>